<organism evidence="7 8">
    <name type="scientific">Nicrophorus vespilloides</name>
    <name type="common">Boreal carrion beetle</name>
    <dbReference type="NCBI Taxonomy" id="110193"/>
    <lineage>
        <taxon>Eukaryota</taxon>
        <taxon>Metazoa</taxon>
        <taxon>Ecdysozoa</taxon>
        <taxon>Arthropoda</taxon>
        <taxon>Hexapoda</taxon>
        <taxon>Insecta</taxon>
        <taxon>Pterygota</taxon>
        <taxon>Neoptera</taxon>
        <taxon>Endopterygota</taxon>
        <taxon>Coleoptera</taxon>
        <taxon>Polyphaga</taxon>
        <taxon>Staphyliniformia</taxon>
        <taxon>Silphidae</taxon>
        <taxon>Nicrophorinae</taxon>
        <taxon>Nicrophorus</taxon>
    </lineage>
</organism>
<comment type="function">
    <text evidence="4">Catalyzes the reduction of fatty acyl-CoA to fatty alcohols.</text>
</comment>
<evidence type="ECO:0000256" key="1">
    <source>
        <dbReference type="ARBA" id="ARBA00005928"/>
    </source>
</evidence>
<dbReference type="InterPro" id="IPR033640">
    <property type="entry name" value="FAR_C"/>
</dbReference>
<proteinExistence type="inferred from homology"/>
<dbReference type="InterPro" id="IPR013120">
    <property type="entry name" value="FAR_NAD-bd"/>
</dbReference>
<dbReference type="Proteomes" id="UP000695000">
    <property type="component" value="Unplaced"/>
</dbReference>
<dbReference type="GeneID" id="108565622"/>
<keyword evidence="3 4" id="KW-0443">Lipid metabolism</keyword>
<comment type="catalytic activity">
    <reaction evidence="4">
        <text>a long-chain fatty acyl-CoA + 2 NADPH + 2 H(+) = a long-chain primary fatty alcohol + 2 NADP(+) + CoA</text>
        <dbReference type="Rhea" id="RHEA:52716"/>
        <dbReference type="ChEBI" id="CHEBI:15378"/>
        <dbReference type="ChEBI" id="CHEBI:57287"/>
        <dbReference type="ChEBI" id="CHEBI:57783"/>
        <dbReference type="ChEBI" id="CHEBI:58349"/>
        <dbReference type="ChEBI" id="CHEBI:77396"/>
        <dbReference type="ChEBI" id="CHEBI:83139"/>
        <dbReference type="EC" id="1.2.1.84"/>
    </reaction>
</comment>
<dbReference type="Gene3D" id="3.40.50.720">
    <property type="entry name" value="NAD(P)-binding Rossmann-like Domain"/>
    <property type="match status" value="1"/>
</dbReference>
<evidence type="ECO:0000256" key="2">
    <source>
        <dbReference type="ARBA" id="ARBA00022516"/>
    </source>
</evidence>
<protein>
    <recommendedName>
        <fullName evidence="4">Fatty acyl-CoA reductase</fullName>
        <ecNumber evidence="4">1.2.1.84</ecNumber>
    </recommendedName>
</protein>
<accession>A0ABM1N1G1</accession>
<keyword evidence="4" id="KW-0472">Membrane</keyword>
<sequence>MRKSVGSKETCQCLKICLDNKNIKCFMYVSTVYSYARRSCSRIEEKIYEPILKPETLLDMSNGLTNDELDEFENTLMKDWPNTYTFTKNVTEYYCDTFKDQMSIGIFRPGTVTSAISEPFPTWVKSKAGILGAIILLGTKLVPSYYVDKKALSHCVPVDMTVNALITSTYDVISNKSKDTKIYNYTSNNNPITFYDGFMIATKNKCISLITYNYYWNAIKMFLLMYLPFVFMDIFRFFTLQKPKYLRLYEKINHFLGAMFYFNNKPLVVDNDNLEHVWDSLTQRDKDLVPFNLKVIDWIDYFTNVPSGIEKYMVIKMKI</sequence>
<evidence type="ECO:0000256" key="4">
    <source>
        <dbReference type="RuleBase" id="RU363097"/>
    </source>
</evidence>
<keyword evidence="4" id="KW-0560">Oxidoreductase</keyword>
<feature type="transmembrane region" description="Helical" evidence="4">
    <location>
        <begin position="214"/>
        <end position="238"/>
    </location>
</feature>
<dbReference type="PANTHER" id="PTHR11011:SF60">
    <property type="entry name" value="FATTY ACYL-COA REDUCTASE-RELATED"/>
    <property type="match status" value="1"/>
</dbReference>
<dbReference type="InterPro" id="IPR026055">
    <property type="entry name" value="FAR"/>
</dbReference>
<dbReference type="PANTHER" id="PTHR11011">
    <property type="entry name" value="MALE STERILITY PROTEIN 2-RELATED"/>
    <property type="match status" value="1"/>
</dbReference>
<feature type="domain" description="Fatty acyl-CoA reductase C-terminal" evidence="5">
    <location>
        <begin position="225"/>
        <end position="314"/>
    </location>
</feature>
<evidence type="ECO:0000313" key="7">
    <source>
        <dbReference type="Proteomes" id="UP000695000"/>
    </source>
</evidence>
<keyword evidence="4" id="KW-0812">Transmembrane</keyword>
<keyword evidence="4" id="KW-0521">NADP</keyword>
<dbReference type="Pfam" id="PF07993">
    <property type="entry name" value="NAD_binding_4"/>
    <property type="match status" value="1"/>
</dbReference>
<evidence type="ECO:0000256" key="3">
    <source>
        <dbReference type="ARBA" id="ARBA00023098"/>
    </source>
</evidence>
<feature type="domain" description="Thioester reductase (TE)" evidence="6">
    <location>
        <begin position="10"/>
        <end position="164"/>
    </location>
</feature>
<keyword evidence="2 4" id="KW-0444">Lipid biosynthesis</keyword>
<keyword evidence="4" id="KW-1133">Transmembrane helix</keyword>
<dbReference type="InterPro" id="IPR036291">
    <property type="entry name" value="NAD(P)-bd_dom_sf"/>
</dbReference>
<dbReference type="RefSeq" id="XP_017780661.1">
    <property type="nucleotide sequence ID" value="XM_017925172.1"/>
</dbReference>
<dbReference type="SUPFAM" id="SSF51735">
    <property type="entry name" value="NAD(P)-binding Rossmann-fold domains"/>
    <property type="match status" value="1"/>
</dbReference>
<reference evidence="8" key="1">
    <citation type="submission" date="2025-08" db="UniProtKB">
        <authorList>
            <consortium name="RefSeq"/>
        </authorList>
    </citation>
    <scope>IDENTIFICATION</scope>
    <source>
        <tissue evidence="8">Whole Larva</tissue>
    </source>
</reference>
<evidence type="ECO:0000313" key="8">
    <source>
        <dbReference type="RefSeq" id="XP_017780661.1"/>
    </source>
</evidence>
<keyword evidence="7" id="KW-1185">Reference proteome</keyword>
<dbReference type="EC" id="1.2.1.84" evidence="4"/>
<dbReference type="Pfam" id="PF03015">
    <property type="entry name" value="Sterile"/>
    <property type="match status" value="1"/>
</dbReference>
<evidence type="ECO:0000259" key="6">
    <source>
        <dbReference type="Pfam" id="PF07993"/>
    </source>
</evidence>
<name>A0ABM1N1G1_NICVS</name>
<dbReference type="CDD" id="cd09071">
    <property type="entry name" value="FAR_C"/>
    <property type="match status" value="1"/>
</dbReference>
<evidence type="ECO:0000259" key="5">
    <source>
        <dbReference type="Pfam" id="PF03015"/>
    </source>
</evidence>
<comment type="similarity">
    <text evidence="1 4">Belongs to the fatty acyl-CoA reductase family.</text>
</comment>
<gene>
    <name evidence="8" type="primary">LOC108565622</name>
</gene>